<proteinExistence type="predicted"/>
<evidence type="ECO:0000313" key="3">
    <source>
        <dbReference type="Proteomes" id="UP000642571"/>
    </source>
</evidence>
<evidence type="ECO:0000256" key="1">
    <source>
        <dbReference type="SAM" id="Phobius"/>
    </source>
</evidence>
<dbReference type="RefSeq" id="WP_188652837.1">
    <property type="nucleotide sequence ID" value="NZ_BMIN01000006.1"/>
</dbReference>
<keyword evidence="1" id="KW-0812">Transmembrane</keyword>
<feature type="transmembrane region" description="Helical" evidence="1">
    <location>
        <begin position="7"/>
        <end position="27"/>
    </location>
</feature>
<keyword evidence="3" id="KW-1185">Reference proteome</keyword>
<dbReference type="Proteomes" id="UP000642571">
    <property type="component" value="Unassembled WGS sequence"/>
</dbReference>
<keyword evidence="1" id="KW-1133">Transmembrane helix</keyword>
<organism evidence="2 3">
    <name type="scientific">Pontibacillus salipaludis</name>
    <dbReference type="NCBI Taxonomy" id="1697394"/>
    <lineage>
        <taxon>Bacteria</taxon>
        <taxon>Bacillati</taxon>
        <taxon>Bacillota</taxon>
        <taxon>Bacilli</taxon>
        <taxon>Bacillales</taxon>
        <taxon>Bacillaceae</taxon>
        <taxon>Pontibacillus</taxon>
    </lineage>
</organism>
<dbReference type="EMBL" id="BMIN01000006">
    <property type="protein sequence ID" value="GGD10379.1"/>
    <property type="molecule type" value="Genomic_DNA"/>
</dbReference>
<protein>
    <submittedName>
        <fullName evidence="2">Uncharacterized protein</fullName>
    </submittedName>
</protein>
<accession>A0ABQ1Q1Z6</accession>
<evidence type="ECO:0000313" key="2">
    <source>
        <dbReference type="EMBL" id="GGD10379.1"/>
    </source>
</evidence>
<name>A0ABQ1Q1Z6_9BACI</name>
<keyword evidence="1" id="KW-0472">Membrane</keyword>
<comment type="caution">
    <text evidence="2">The sequence shown here is derived from an EMBL/GenBank/DDBJ whole genome shotgun (WGS) entry which is preliminary data.</text>
</comment>
<sequence length="142" mass="16503">MSLKAKTLIISLLSFTLLCNIAFIYYVNKEKQAEDLFYKEENPSIKIFHITAFEAARILVQAMREGNEKVVHRISPDIEFTDEEKRAFTESVNSTFTHINESTVYFAGDRFSERYELIFVQTTTGYKLVNIINISKPWGEMD</sequence>
<gene>
    <name evidence="2" type="ORF">GCM10011389_17430</name>
</gene>
<reference evidence="3" key="1">
    <citation type="journal article" date="2019" name="Int. J. Syst. Evol. Microbiol.">
        <title>The Global Catalogue of Microorganisms (GCM) 10K type strain sequencing project: providing services to taxonomists for standard genome sequencing and annotation.</title>
        <authorList>
            <consortium name="The Broad Institute Genomics Platform"/>
            <consortium name="The Broad Institute Genome Sequencing Center for Infectious Disease"/>
            <person name="Wu L."/>
            <person name="Ma J."/>
        </authorList>
    </citation>
    <scope>NUCLEOTIDE SEQUENCE [LARGE SCALE GENOMIC DNA]</scope>
    <source>
        <strain evidence="3">CGMCC 1.15353</strain>
    </source>
</reference>